<keyword evidence="10" id="KW-1185">Reference proteome</keyword>
<evidence type="ECO:0000313" key="10">
    <source>
        <dbReference type="Proteomes" id="UP000059188"/>
    </source>
</evidence>
<dbReference type="InterPro" id="IPR005123">
    <property type="entry name" value="Oxoglu/Fe-dep_dioxygenase_dom"/>
</dbReference>
<name>A0A0B7FIU6_THACB</name>
<protein>
    <submittedName>
        <fullName evidence="9">Alpha-ketoglutarate-dependent dioxygenase alkB homolog 6</fullName>
    </submittedName>
</protein>
<comment type="subcellular location">
    <subcellularLocation>
        <location evidence="1">Nucleus</location>
    </subcellularLocation>
</comment>
<keyword evidence="4 9" id="KW-0223">Dioxygenase</keyword>
<evidence type="ECO:0000256" key="3">
    <source>
        <dbReference type="ARBA" id="ARBA00022723"/>
    </source>
</evidence>
<evidence type="ECO:0000256" key="6">
    <source>
        <dbReference type="ARBA" id="ARBA00023004"/>
    </source>
</evidence>
<evidence type="ECO:0000256" key="1">
    <source>
        <dbReference type="ARBA" id="ARBA00004123"/>
    </source>
</evidence>
<dbReference type="PROSITE" id="PS51471">
    <property type="entry name" value="FE2OG_OXY"/>
    <property type="match status" value="1"/>
</dbReference>
<dbReference type="Pfam" id="PF13532">
    <property type="entry name" value="2OG-FeII_Oxy_2"/>
    <property type="match status" value="1"/>
</dbReference>
<gene>
    <name evidence="9" type="ORF">RSOLAG1IB_07606</name>
</gene>
<dbReference type="SUPFAM" id="SSF51197">
    <property type="entry name" value="Clavaminate synthase-like"/>
    <property type="match status" value="1"/>
</dbReference>
<organism evidence="9 10">
    <name type="scientific">Thanatephorus cucumeris (strain AG1-IB / isolate 7/3/14)</name>
    <name type="common">Lettuce bottom rot fungus</name>
    <name type="synonym">Rhizoctonia solani</name>
    <dbReference type="NCBI Taxonomy" id="1108050"/>
    <lineage>
        <taxon>Eukaryota</taxon>
        <taxon>Fungi</taxon>
        <taxon>Dikarya</taxon>
        <taxon>Basidiomycota</taxon>
        <taxon>Agaricomycotina</taxon>
        <taxon>Agaricomycetes</taxon>
        <taxon>Cantharellales</taxon>
        <taxon>Ceratobasidiaceae</taxon>
        <taxon>Rhizoctonia</taxon>
        <taxon>Rhizoctonia solani AG-1</taxon>
    </lineage>
</organism>
<dbReference type="AlphaFoldDB" id="A0A0B7FIU6"/>
<keyword evidence="7" id="KW-0539">Nucleus</keyword>
<keyword evidence="6" id="KW-0408">Iron</keyword>
<dbReference type="Proteomes" id="UP000059188">
    <property type="component" value="Unassembled WGS sequence"/>
</dbReference>
<dbReference type="EMBL" id="LN679119">
    <property type="protein sequence ID" value="CEL56153.1"/>
    <property type="molecule type" value="Genomic_DNA"/>
</dbReference>
<sequence length="287" mass="32153">MEHLNEYRVDRYPVHYIPDFINETEEATLLRKIESSPVGKWRNLPNRRLQVWGGEISKSGTLVPQDLPSFVTDFPNLLEKLRSTGAFSATSQGTANHIILNEYLPGQGITPHQDGLAYHPVVATLTLGSHAVMEYYRYREPSQQDFSNPTITMSEESTGKIIDPTPVLRLLLEPRSLVITHGALYTDHLHGIPGTHHDVFASSRESINELETKYSSEEGTVQVLSAGSIANKGMLGSQDLRDRFAELASQEGQVVRDIHLERRTRVSLTCRVVEKTSKVAGKLLRLK</sequence>
<dbReference type="GO" id="GO:0046872">
    <property type="term" value="F:metal ion binding"/>
    <property type="evidence" value="ECO:0007669"/>
    <property type="project" value="UniProtKB-KW"/>
</dbReference>
<evidence type="ECO:0000256" key="4">
    <source>
        <dbReference type="ARBA" id="ARBA00022964"/>
    </source>
</evidence>
<evidence type="ECO:0000256" key="5">
    <source>
        <dbReference type="ARBA" id="ARBA00023002"/>
    </source>
</evidence>
<evidence type="ECO:0000256" key="2">
    <source>
        <dbReference type="ARBA" id="ARBA00007879"/>
    </source>
</evidence>
<dbReference type="InterPro" id="IPR032862">
    <property type="entry name" value="ALKBH6"/>
</dbReference>
<dbReference type="GO" id="GO:0051213">
    <property type="term" value="F:dioxygenase activity"/>
    <property type="evidence" value="ECO:0007669"/>
    <property type="project" value="UniProtKB-KW"/>
</dbReference>
<dbReference type="GO" id="GO:0005634">
    <property type="term" value="C:nucleus"/>
    <property type="evidence" value="ECO:0007669"/>
    <property type="project" value="UniProtKB-SubCell"/>
</dbReference>
<feature type="domain" description="Fe2OG dioxygenase" evidence="8">
    <location>
        <begin position="94"/>
        <end position="213"/>
    </location>
</feature>
<dbReference type="PANTHER" id="PTHR46030">
    <property type="entry name" value="ALPHA-KETOGLUTARATE-DEPENDENT DIOXYGENASE ALKB HOMOLOG 6"/>
    <property type="match status" value="1"/>
</dbReference>
<keyword evidence="5" id="KW-0560">Oxidoreductase</keyword>
<evidence type="ECO:0000313" key="9">
    <source>
        <dbReference type="EMBL" id="CEL56153.1"/>
    </source>
</evidence>
<reference evidence="9 10" key="1">
    <citation type="submission" date="2014-11" db="EMBL/GenBank/DDBJ databases">
        <authorList>
            <person name="Wibberg Daniel"/>
        </authorList>
    </citation>
    <scope>NUCLEOTIDE SEQUENCE [LARGE SCALE GENOMIC DNA]</scope>
    <source>
        <strain evidence="9">Rhizoctonia solani AG1-IB 7/3/14</strain>
    </source>
</reference>
<proteinExistence type="inferred from homology"/>
<accession>A0A0B7FIU6</accession>
<dbReference type="Gene3D" id="2.60.120.590">
    <property type="entry name" value="Alpha-ketoglutarate-dependent dioxygenase AlkB-like"/>
    <property type="match status" value="1"/>
</dbReference>
<dbReference type="OrthoDB" id="412814at2759"/>
<dbReference type="InterPro" id="IPR037151">
    <property type="entry name" value="AlkB-like_sf"/>
</dbReference>
<dbReference type="PANTHER" id="PTHR46030:SF1">
    <property type="entry name" value="ALPHA-KETOGLUTARATE-DEPENDENT DIOXYGENASE ALKB HOMOLOG 6"/>
    <property type="match status" value="1"/>
</dbReference>
<dbReference type="InterPro" id="IPR027450">
    <property type="entry name" value="AlkB-like"/>
</dbReference>
<keyword evidence="3" id="KW-0479">Metal-binding</keyword>
<comment type="similarity">
    <text evidence="2">Belongs to the alkB family.</text>
</comment>
<evidence type="ECO:0000256" key="7">
    <source>
        <dbReference type="ARBA" id="ARBA00023242"/>
    </source>
</evidence>
<evidence type="ECO:0000259" key="8">
    <source>
        <dbReference type="PROSITE" id="PS51471"/>
    </source>
</evidence>